<gene>
    <name evidence="1" type="ORF">METZ01_LOCUS445738</name>
</gene>
<dbReference type="EMBL" id="UINC01182587">
    <property type="protein sequence ID" value="SVD92884.1"/>
    <property type="molecule type" value="Genomic_DNA"/>
</dbReference>
<proteinExistence type="predicted"/>
<dbReference type="GO" id="GO:0030288">
    <property type="term" value="C:outer membrane-bounded periplasmic space"/>
    <property type="evidence" value="ECO:0007669"/>
    <property type="project" value="InterPro"/>
</dbReference>
<evidence type="ECO:0000313" key="1">
    <source>
        <dbReference type="EMBL" id="SVD92884.1"/>
    </source>
</evidence>
<organism evidence="1">
    <name type="scientific">marine metagenome</name>
    <dbReference type="NCBI Taxonomy" id="408172"/>
    <lineage>
        <taxon>unclassified sequences</taxon>
        <taxon>metagenomes</taxon>
        <taxon>ecological metagenomes</taxon>
    </lineage>
</organism>
<accession>A0A382ZBK8</accession>
<feature type="non-terminal residue" evidence="1">
    <location>
        <position position="254"/>
    </location>
</feature>
<dbReference type="InterPro" id="IPR005534">
    <property type="entry name" value="Curli_assmbl/transp-comp_CsgG"/>
</dbReference>
<dbReference type="Pfam" id="PF03783">
    <property type="entry name" value="CsgG"/>
    <property type="match status" value="1"/>
</dbReference>
<reference evidence="1" key="1">
    <citation type="submission" date="2018-05" db="EMBL/GenBank/DDBJ databases">
        <authorList>
            <person name="Lanie J.A."/>
            <person name="Ng W.-L."/>
            <person name="Kazmierczak K.M."/>
            <person name="Andrzejewski T.M."/>
            <person name="Davidsen T.M."/>
            <person name="Wayne K.J."/>
            <person name="Tettelin H."/>
            <person name="Glass J.I."/>
            <person name="Rusch D."/>
            <person name="Podicherti R."/>
            <person name="Tsui H.-C.T."/>
            <person name="Winkler M.E."/>
        </authorList>
    </citation>
    <scope>NUCLEOTIDE SEQUENCE</scope>
</reference>
<dbReference type="Gene3D" id="3.40.50.10610">
    <property type="entry name" value="ABC-type transport auxiliary lipoprotein component"/>
    <property type="match status" value="1"/>
</dbReference>
<protein>
    <submittedName>
        <fullName evidence="1">Uncharacterized protein</fullName>
    </submittedName>
</protein>
<sequence>MKYFITLVFIFLVTSKAVFSNTIEYVDVKAKGIGSSYTEALNNSLSNAIAQVNGRSIETQTSLKKISQSISTNLDSSYYSSKEFQKKIKEQTQGYVSSFSVISEEKSSNNVVKIIISAKIGKFKLKKSAQRKRIAVMPFYYFDKSFKLMGNIVSNNKIDDLLIQSLVSYLVQTRKFTVLDREYFYDMNSELNIIKKNQTNIEETVKLGQKIFSDYIMIGTLQNLFTEEKIIKIKNSNNSVSSKKAYIEFNYRII</sequence>
<name>A0A382ZBK8_9ZZZZ</name>
<feature type="non-terminal residue" evidence="1">
    <location>
        <position position="1"/>
    </location>
</feature>
<dbReference type="AlphaFoldDB" id="A0A382ZBK8"/>